<protein>
    <submittedName>
        <fullName evidence="1">Uncharacterized protein</fullName>
    </submittedName>
</protein>
<dbReference type="AlphaFoldDB" id="A0AAN9VLH0"/>
<comment type="caution">
    <text evidence="1">The sequence shown here is derived from an EMBL/GenBank/DDBJ whole genome shotgun (WGS) entry which is preliminary data.</text>
</comment>
<dbReference type="EMBL" id="JAZDUA010000175">
    <property type="protein sequence ID" value="KAK7865491.1"/>
    <property type="molecule type" value="Genomic_DNA"/>
</dbReference>
<accession>A0AAN9VLH0</accession>
<gene>
    <name evidence="1" type="ORF">R5R35_014608</name>
</gene>
<dbReference type="Proteomes" id="UP001378592">
    <property type="component" value="Unassembled WGS sequence"/>
</dbReference>
<name>A0AAN9VLH0_9ORTH</name>
<sequence>MNSGTEYEIANIQKKLVINSKDNLQDLKNKEIDYFVNSQSLHLFDRFDIRKEFLKQDIETWSENEDYLKALSVFVKLHVVNDCAERIVHLTQDYINVLTKDESQKQYLLRVVEDYRKHYPDSTKKTLTKRMTDA</sequence>
<dbReference type="PANTHER" id="PTHR46113:SF1">
    <property type="entry name" value="PEPTIDASE M17 LEUCYL AMINOPEPTIDASE N-TERMINAL DOMAIN-CONTAINING PROTEIN"/>
    <property type="match status" value="1"/>
</dbReference>
<evidence type="ECO:0000313" key="2">
    <source>
        <dbReference type="Proteomes" id="UP001378592"/>
    </source>
</evidence>
<proteinExistence type="predicted"/>
<reference evidence="1 2" key="1">
    <citation type="submission" date="2024-03" db="EMBL/GenBank/DDBJ databases">
        <title>The genome assembly and annotation of the cricket Gryllus longicercus Weissman &amp; Gray.</title>
        <authorList>
            <person name="Szrajer S."/>
            <person name="Gray D."/>
            <person name="Ylla G."/>
        </authorList>
    </citation>
    <scope>NUCLEOTIDE SEQUENCE [LARGE SCALE GENOMIC DNA]</scope>
    <source>
        <strain evidence="1">DAG 2021-001</strain>
        <tissue evidence="1">Whole body minus gut</tissue>
    </source>
</reference>
<dbReference type="PANTHER" id="PTHR46113">
    <property type="entry name" value="SNAC DOMAIN-CONTAINING PROTEIN"/>
    <property type="match status" value="1"/>
</dbReference>
<organism evidence="1 2">
    <name type="scientific">Gryllus longicercus</name>
    <dbReference type="NCBI Taxonomy" id="2509291"/>
    <lineage>
        <taxon>Eukaryota</taxon>
        <taxon>Metazoa</taxon>
        <taxon>Ecdysozoa</taxon>
        <taxon>Arthropoda</taxon>
        <taxon>Hexapoda</taxon>
        <taxon>Insecta</taxon>
        <taxon>Pterygota</taxon>
        <taxon>Neoptera</taxon>
        <taxon>Polyneoptera</taxon>
        <taxon>Orthoptera</taxon>
        <taxon>Ensifera</taxon>
        <taxon>Gryllidea</taxon>
        <taxon>Grylloidea</taxon>
        <taxon>Gryllidae</taxon>
        <taxon>Gryllinae</taxon>
        <taxon>Gryllus</taxon>
    </lineage>
</organism>
<evidence type="ECO:0000313" key="1">
    <source>
        <dbReference type="EMBL" id="KAK7865491.1"/>
    </source>
</evidence>
<keyword evidence="2" id="KW-1185">Reference proteome</keyword>